<proteinExistence type="predicted"/>
<feature type="domain" description="Bacterial Pleckstrin homology" evidence="2">
    <location>
        <begin position="44"/>
        <end position="140"/>
    </location>
</feature>
<comment type="caution">
    <text evidence="3">The sequence shown here is derived from an EMBL/GenBank/DDBJ whole genome shotgun (WGS) entry which is preliminary data.</text>
</comment>
<keyword evidence="4" id="KW-1185">Reference proteome</keyword>
<feature type="transmembrane region" description="Helical" evidence="1">
    <location>
        <begin position="20"/>
        <end position="40"/>
    </location>
</feature>
<dbReference type="AlphaFoldDB" id="A0A4Y7RQN8"/>
<sequence length="146" mass="16386">MVHSFKIAPLDRTGKFMSNPLILVLTICSIGFILLIPFLFSPRGYMISTEGIVILLRTYKKSIPKTQIRSIEIVEYTQPGVGLTWVTGLFGYAGLFALKDGSTAQVYATRWDRMVRVNIISGDPYLLSPAEPETFLETAKKIILER</sequence>
<accession>A0A4Y7RQN8</accession>
<dbReference type="RefSeq" id="WP_134213544.1">
    <property type="nucleotide sequence ID" value="NZ_QFFZ01000015.1"/>
</dbReference>
<name>A0A4Y7RQN8_9FIRM</name>
<gene>
    <name evidence="3" type="ORF">Pmgp_01678</name>
</gene>
<evidence type="ECO:0000313" key="4">
    <source>
        <dbReference type="Proteomes" id="UP000297597"/>
    </source>
</evidence>
<keyword evidence="1" id="KW-0472">Membrane</keyword>
<evidence type="ECO:0000256" key="1">
    <source>
        <dbReference type="SAM" id="Phobius"/>
    </source>
</evidence>
<keyword evidence="1" id="KW-0812">Transmembrane</keyword>
<evidence type="ECO:0000313" key="3">
    <source>
        <dbReference type="EMBL" id="TEB11315.1"/>
    </source>
</evidence>
<protein>
    <recommendedName>
        <fullName evidence="2">Bacterial Pleckstrin homology domain-containing protein</fullName>
    </recommendedName>
</protein>
<dbReference type="InterPro" id="IPR027783">
    <property type="entry name" value="Bacterial_PH-related"/>
</dbReference>
<dbReference type="OrthoDB" id="1807202at2"/>
<evidence type="ECO:0000259" key="2">
    <source>
        <dbReference type="Pfam" id="PF10882"/>
    </source>
</evidence>
<dbReference type="Proteomes" id="UP000297597">
    <property type="component" value="Unassembled WGS sequence"/>
</dbReference>
<reference evidence="3 4" key="1">
    <citation type="journal article" date="2018" name="Environ. Microbiol.">
        <title>Novel energy conservation strategies and behaviour of Pelotomaculum schinkii driving syntrophic propionate catabolism.</title>
        <authorList>
            <person name="Hidalgo-Ahumada C.A.P."/>
            <person name="Nobu M.K."/>
            <person name="Narihiro T."/>
            <person name="Tamaki H."/>
            <person name="Liu W.T."/>
            <person name="Kamagata Y."/>
            <person name="Stams A.J.M."/>
            <person name="Imachi H."/>
            <person name="Sousa D.Z."/>
        </authorList>
    </citation>
    <scope>NUCLEOTIDE SEQUENCE [LARGE SCALE GENOMIC DNA]</scope>
    <source>
        <strain evidence="3 4">MGP</strain>
    </source>
</reference>
<organism evidence="3 4">
    <name type="scientific">Pelotomaculum propionicicum</name>
    <dbReference type="NCBI Taxonomy" id="258475"/>
    <lineage>
        <taxon>Bacteria</taxon>
        <taxon>Bacillati</taxon>
        <taxon>Bacillota</taxon>
        <taxon>Clostridia</taxon>
        <taxon>Eubacteriales</taxon>
        <taxon>Desulfotomaculaceae</taxon>
        <taxon>Pelotomaculum</taxon>
    </lineage>
</organism>
<dbReference type="EMBL" id="QFFZ01000015">
    <property type="protein sequence ID" value="TEB11315.1"/>
    <property type="molecule type" value="Genomic_DNA"/>
</dbReference>
<dbReference type="Pfam" id="PF10882">
    <property type="entry name" value="bPH_5"/>
    <property type="match status" value="1"/>
</dbReference>
<keyword evidence="1" id="KW-1133">Transmembrane helix</keyword>